<proteinExistence type="predicted"/>
<dbReference type="OrthoDB" id="7010242at2"/>
<feature type="transmembrane region" description="Helical" evidence="5">
    <location>
        <begin position="268"/>
        <end position="286"/>
    </location>
</feature>
<comment type="caution">
    <text evidence="7">The sequence shown here is derived from an EMBL/GenBank/DDBJ whole genome shotgun (WGS) entry which is preliminary data.</text>
</comment>
<keyword evidence="7" id="KW-0378">Hydrolase</keyword>
<dbReference type="RefSeq" id="WP_115548784.1">
    <property type="nucleotide sequence ID" value="NZ_QRGP01000001.1"/>
</dbReference>
<dbReference type="Pfam" id="PF04932">
    <property type="entry name" value="Wzy_C"/>
    <property type="match status" value="1"/>
</dbReference>
<feature type="transmembrane region" description="Helical" evidence="5">
    <location>
        <begin position="29"/>
        <end position="48"/>
    </location>
</feature>
<feature type="transmembrane region" description="Helical" evidence="5">
    <location>
        <begin position="218"/>
        <end position="236"/>
    </location>
</feature>
<dbReference type="InterPro" id="IPR007016">
    <property type="entry name" value="O-antigen_ligase-rel_domated"/>
</dbReference>
<feature type="transmembrane region" description="Helical" evidence="5">
    <location>
        <begin position="86"/>
        <end position="106"/>
    </location>
</feature>
<evidence type="ECO:0000256" key="4">
    <source>
        <dbReference type="ARBA" id="ARBA00023136"/>
    </source>
</evidence>
<feature type="transmembrane region" description="Helical" evidence="5">
    <location>
        <begin position="298"/>
        <end position="320"/>
    </location>
</feature>
<accession>A0A371BI76</accession>
<keyword evidence="2 5" id="KW-0812">Transmembrane</keyword>
<evidence type="ECO:0000256" key="5">
    <source>
        <dbReference type="SAM" id="Phobius"/>
    </source>
</evidence>
<gene>
    <name evidence="7" type="ORF">DXH95_07685</name>
</gene>
<evidence type="ECO:0000259" key="6">
    <source>
        <dbReference type="Pfam" id="PF04932"/>
    </source>
</evidence>
<feature type="transmembrane region" description="Helical" evidence="5">
    <location>
        <begin position="54"/>
        <end position="74"/>
    </location>
</feature>
<keyword evidence="8" id="KW-1185">Reference proteome</keyword>
<feature type="domain" description="O-antigen ligase-related" evidence="6">
    <location>
        <begin position="252"/>
        <end position="379"/>
    </location>
</feature>
<dbReference type="Proteomes" id="UP000263833">
    <property type="component" value="Unassembled WGS sequence"/>
</dbReference>
<evidence type="ECO:0000256" key="2">
    <source>
        <dbReference type="ARBA" id="ARBA00022692"/>
    </source>
</evidence>
<evidence type="ECO:0000256" key="1">
    <source>
        <dbReference type="ARBA" id="ARBA00004141"/>
    </source>
</evidence>
<evidence type="ECO:0000313" key="8">
    <source>
        <dbReference type="Proteomes" id="UP000263833"/>
    </source>
</evidence>
<feature type="transmembrane region" description="Helical" evidence="5">
    <location>
        <begin position="6"/>
        <end position="22"/>
    </location>
</feature>
<evidence type="ECO:0000256" key="3">
    <source>
        <dbReference type="ARBA" id="ARBA00022989"/>
    </source>
</evidence>
<dbReference type="AlphaFoldDB" id="A0A371BI76"/>
<feature type="transmembrane region" description="Helical" evidence="5">
    <location>
        <begin position="372"/>
        <end position="393"/>
    </location>
</feature>
<dbReference type="EMBL" id="QRGP01000001">
    <property type="protein sequence ID" value="RDV07238.1"/>
    <property type="molecule type" value="Genomic_DNA"/>
</dbReference>
<name>A0A371BI76_9SPHN</name>
<feature type="transmembrane region" description="Helical" evidence="5">
    <location>
        <begin position="162"/>
        <end position="185"/>
    </location>
</feature>
<organism evidence="7 8">
    <name type="scientific">Sphingorhabdus pulchriflava</name>
    <dbReference type="NCBI Taxonomy" id="2292257"/>
    <lineage>
        <taxon>Bacteria</taxon>
        <taxon>Pseudomonadati</taxon>
        <taxon>Pseudomonadota</taxon>
        <taxon>Alphaproteobacteria</taxon>
        <taxon>Sphingomonadales</taxon>
        <taxon>Sphingomonadaceae</taxon>
        <taxon>Sphingorhabdus</taxon>
    </lineage>
</organism>
<feature type="transmembrane region" description="Helical" evidence="5">
    <location>
        <begin position="137"/>
        <end position="155"/>
    </location>
</feature>
<feature type="transmembrane region" description="Helical" evidence="5">
    <location>
        <begin position="243"/>
        <end position="262"/>
    </location>
</feature>
<comment type="subcellular location">
    <subcellularLocation>
        <location evidence="1">Membrane</location>
        <topology evidence="1">Multi-pass membrane protein</topology>
    </subcellularLocation>
</comment>
<evidence type="ECO:0000313" key="7">
    <source>
        <dbReference type="EMBL" id="RDV07238.1"/>
    </source>
</evidence>
<keyword evidence="4 5" id="KW-0472">Membrane</keyword>
<dbReference type="GO" id="GO:0016787">
    <property type="term" value="F:hydrolase activity"/>
    <property type="evidence" value="ECO:0007669"/>
    <property type="project" value="UniProtKB-KW"/>
</dbReference>
<sequence length="478" mass="50857">MELTFIGYAQIVLGMLVVIAGNMRHALMLLMASALFNGSAAILLPALGGSSIPPIQFALAFVFLRILMPGSAAIGDLPEALKANRMLALFSFYGIATAFILPRIFAGSVNVYPMQFNDVADLFATVPLEPTSQNLTAAFYLLGSLLSAIVVWIACRRTDAAATMVGTLIVMAWVHSILGLAGIAIRGTSVDAVFELFRNSAYVQMDDAIGGFVRIRGIFPESSAYATLGFVLFVANSEMWYRSIRSTATGLATLVMGTVLFFSTSSTAYLGLAIYGLFFALRIFALPGATNFAKAKTAFAAIGSIIFLSALLFIASPALVEGVVDVVKRMTIEKSSSDSGMQRLYWAQQGWDLFRHSYGLGVGPGSFRSSSIFFAMLGSMGVIGILSFLSYLIAAFQPWRRSSWTESAIPAENLGGALGSAALLSLIPAAVNSPTAVPGVTFVILASASLALRPFDLARRIDPFRRAETPVSATTVAQ</sequence>
<protein>
    <submittedName>
        <fullName evidence="7">Glycoside hydrolase</fullName>
    </submittedName>
</protein>
<reference evidence="8" key="1">
    <citation type="submission" date="2018-08" db="EMBL/GenBank/DDBJ databases">
        <authorList>
            <person name="Kim S.-J."/>
            <person name="Jung G.-Y."/>
        </authorList>
    </citation>
    <scope>NUCLEOTIDE SEQUENCE [LARGE SCALE GENOMIC DNA]</scope>
    <source>
        <strain evidence="8">GY_G</strain>
    </source>
</reference>
<keyword evidence="3 5" id="KW-1133">Transmembrane helix</keyword>